<comment type="caution">
    <text evidence="3">The sequence shown here is derived from an EMBL/GenBank/DDBJ whole genome shotgun (WGS) entry which is preliminary data.</text>
</comment>
<dbReference type="Pfam" id="PF18701">
    <property type="entry name" value="DUF5641"/>
    <property type="match status" value="1"/>
</dbReference>
<dbReference type="AlphaFoldDB" id="A0AAW1HUD8"/>
<gene>
    <name evidence="3" type="ORF">QE152_g39544</name>
</gene>
<dbReference type="InterPro" id="IPR040676">
    <property type="entry name" value="DUF5641"/>
</dbReference>
<evidence type="ECO:0000313" key="3">
    <source>
        <dbReference type="EMBL" id="KAK9679933.1"/>
    </source>
</evidence>
<dbReference type="Proteomes" id="UP001458880">
    <property type="component" value="Unassembled WGS sequence"/>
</dbReference>
<protein>
    <submittedName>
        <fullName evidence="3">Integrase zinc binding domain</fullName>
    </submittedName>
</protein>
<reference evidence="3 4" key="1">
    <citation type="journal article" date="2024" name="BMC Genomics">
        <title>De novo assembly and annotation of Popillia japonica's genome with initial clues to its potential as an invasive pest.</title>
        <authorList>
            <person name="Cucini C."/>
            <person name="Boschi S."/>
            <person name="Funari R."/>
            <person name="Cardaioli E."/>
            <person name="Iannotti N."/>
            <person name="Marturano G."/>
            <person name="Paoli F."/>
            <person name="Bruttini M."/>
            <person name="Carapelli A."/>
            <person name="Frati F."/>
            <person name="Nardi F."/>
        </authorList>
    </citation>
    <scope>NUCLEOTIDE SEQUENCE [LARGE SCALE GENOMIC DNA]</scope>
    <source>
        <strain evidence="3">DMR45628</strain>
    </source>
</reference>
<dbReference type="PANTHER" id="PTHR47331">
    <property type="entry name" value="PHD-TYPE DOMAIN-CONTAINING PROTEIN"/>
    <property type="match status" value="1"/>
</dbReference>
<dbReference type="EMBL" id="JASPKY010000954">
    <property type="protein sequence ID" value="KAK9679933.1"/>
    <property type="molecule type" value="Genomic_DNA"/>
</dbReference>
<organism evidence="3 4">
    <name type="scientific">Popillia japonica</name>
    <name type="common">Japanese beetle</name>
    <dbReference type="NCBI Taxonomy" id="7064"/>
    <lineage>
        <taxon>Eukaryota</taxon>
        <taxon>Metazoa</taxon>
        <taxon>Ecdysozoa</taxon>
        <taxon>Arthropoda</taxon>
        <taxon>Hexapoda</taxon>
        <taxon>Insecta</taxon>
        <taxon>Pterygota</taxon>
        <taxon>Neoptera</taxon>
        <taxon>Endopterygota</taxon>
        <taxon>Coleoptera</taxon>
        <taxon>Polyphaga</taxon>
        <taxon>Scarabaeiformia</taxon>
        <taxon>Scarabaeidae</taxon>
        <taxon>Rutelinae</taxon>
        <taxon>Popillia</taxon>
    </lineage>
</organism>
<evidence type="ECO:0000259" key="2">
    <source>
        <dbReference type="Pfam" id="PF18701"/>
    </source>
</evidence>
<name>A0AAW1HUD8_POPJA</name>
<dbReference type="Gene3D" id="1.10.340.70">
    <property type="match status" value="1"/>
</dbReference>
<dbReference type="Pfam" id="PF17921">
    <property type="entry name" value="Integrase_H2C2"/>
    <property type="match status" value="1"/>
</dbReference>
<evidence type="ECO:0000259" key="1">
    <source>
        <dbReference type="Pfam" id="PF17921"/>
    </source>
</evidence>
<proteinExistence type="predicted"/>
<accession>A0AAW1HUD8</accession>
<sequence>MHKRCTIVVESKLHTLKRVVAWIIRFKTNCLQKSEESYSKCLSPNEIHNAFKKLVKLSQAEYFEKEIKLLERGAHVAKISKILNLNPILDTDSLLRVGGRLENSLLTSDAKHPLLIHHKHRLARLIAEEEHIRLLHAGPQQVLASIREQFWIVGGRTLVKSVIKRCVTCFKHRPRTIQPIMGQLPAERLVPSPPFSITGIDYAELQQRTKWKKGTGDLKLGTLVVIKEDNCPPLKWKIWKMGRIIHLHPGKDGVTRVATVHTTTGDTKRSYSKLCSLPDAEE</sequence>
<keyword evidence="4" id="KW-1185">Reference proteome</keyword>
<feature type="domain" description="Integrase zinc-binding" evidence="1">
    <location>
        <begin position="120"/>
        <end position="175"/>
    </location>
</feature>
<evidence type="ECO:0000313" key="4">
    <source>
        <dbReference type="Proteomes" id="UP001458880"/>
    </source>
</evidence>
<feature type="domain" description="DUF5641" evidence="2">
    <location>
        <begin position="203"/>
        <end position="277"/>
    </location>
</feature>
<dbReference type="InterPro" id="IPR041588">
    <property type="entry name" value="Integrase_H2C2"/>
</dbReference>